<feature type="transmembrane region" description="Helical" evidence="1">
    <location>
        <begin position="6"/>
        <end position="24"/>
    </location>
</feature>
<evidence type="ECO:0000256" key="1">
    <source>
        <dbReference type="SAM" id="Phobius"/>
    </source>
</evidence>
<dbReference type="SUPFAM" id="SSF103481">
    <property type="entry name" value="Multidrug resistance efflux transporter EmrE"/>
    <property type="match status" value="1"/>
</dbReference>
<comment type="caution">
    <text evidence="3">The sequence shown here is derived from an EMBL/GenBank/DDBJ whole genome shotgun (WGS) entry which is preliminary data.</text>
</comment>
<sequence>MWLPIAIFAYFINAGVYTADKYFLSKKVHSSISYAFYVGIWSIGNAALFWFAPFVPSWEWLLIDLAAGLLFLWALVAWYKALHQSEATKVVPIVGAFIPIFSFLLAYVFLGEVLTRQQLLALFVLIAGGILISAKQREISFMRKCANYCRAMFGFVIGKTYAEDHPVRRLIVNSLVSAFIFAAYYVLIKYVYLHQPFLGSYIWTRLGSFAGALGLLLVPAYRHLIFEKKRRAEAVRSLPLFLSIRFLAVIAFILLNYAIALGNVALVNALQGVQYVFLIFIILVLSEQYPKILREEMSRKILLQKFIGVLMVSVGLYLLL</sequence>
<dbReference type="EMBL" id="MFGC01000043">
    <property type="protein sequence ID" value="OGF26588.1"/>
    <property type="molecule type" value="Genomic_DNA"/>
</dbReference>
<proteinExistence type="predicted"/>
<feature type="transmembrane region" description="Helical" evidence="1">
    <location>
        <begin position="272"/>
        <end position="289"/>
    </location>
</feature>
<feature type="transmembrane region" description="Helical" evidence="1">
    <location>
        <begin position="200"/>
        <end position="221"/>
    </location>
</feature>
<gene>
    <name evidence="3" type="ORF">A2242_03190</name>
</gene>
<evidence type="ECO:0000259" key="2">
    <source>
        <dbReference type="Pfam" id="PF00892"/>
    </source>
</evidence>
<dbReference type="STRING" id="1797995.A2242_03190"/>
<evidence type="ECO:0000313" key="3">
    <source>
        <dbReference type="EMBL" id="OGF26588.1"/>
    </source>
</evidence>
<feature type="domain" description="EamA" evidence="2">
    <location>
        <begin position="3"/>
        <end position="133"/>
    </location>
</feature>
<feature type="transmembrane region" description="Helical" evidence="1">
    <location>
        <begin position="58"/>
        <end position="78"/>
    </location>
</feature>
<dbReference type="InterPro" id="IPR000620">
    <property type="entry name" value="EamA_dom"/>
</dbReference>
<keyword evidence="1" id="KW-0812">Transmembrane</keyword>
<name>A0A1F5SIP9_9BACT</name>
<reference evidence="3 4" key="1">
    <citation type="journal article" date="2016" name="Nat. Commun.">
        <title>Thousands of microbial genomes shed light on interconnected biogeochemical processes in an aquifer system.</title>
        <authorList>
            <person name="Anantharaman K."/>
            <person name="Brown C.T."/>
            <person name="Hug L.A."/>
            <person name="Sharon I."/>
            <person name="Castelle C.J."/>
            <person name="Probst A.J."/>
            <person name="Thomas B.C."/>
            <person name="Singh A."/>
            <person name="Wilkins M.J."/>
            <person name="Karaoz U."/>
            <person name="Brodie E.L."/>
            <person name="Williams K.H."/>
            <person name="Hubbard S.S."/>
            <person name="Banfield J.F."/>
        </authorList>
    </citation>
    <scope>NUCLEOTIDE SEQUENCE [LARGE SCALE GENOMIC DNA]</scope>
</reference>
<feature type="transmembrane region" description="Helical" evidence="1">
    <location>
        <begin position="170"/>
        <end position="188"/>
    </location>
</feature>
<feature type="transmembrane region" description="Helical" evidence="1">
    <location>
        <begin position="242"/>
        <end position="266"/>
    </location>
</feature>
<protein>
    <recommendedName>
        <fullName evidence="2">EamA domain-containing protein</fullName>
    </recommendedName>
</protein>
<dbReference type="Pfam" id="PF00892">
    <property type="entry name" value="EamA"/>
    <property type="match status" value="1"/>
</dbReference>
<dbReference type="Gene3D" id="1.10.3730.20">
    <property type="match status" value="1"/>
</dbReference>
<dbReference type="AlphaFoldDB" id="A0A1F5SIP9"/>
<keyword evidence="1" id="KW-1133">Transmembrane helix</keyword>
<feature type="transmembrane region" description="Helical" evidence="1">
    <location>
        <begin position="31"/>
        <end position="52"/>
    </location>
</feature>
<feature type="transmembrane region" description="Helical" evidence="1">
    <location>
        <begin position="301"/>
        <end position="319"/>
    </location>
</feature>
<dbReference type="InterPro" id="IPR037185">
    <property type="entry name" value="EmrE-like"/>
</dbReference>
<evidence type="ECO:0000313" key="4">
    <source>
        <dbReference type="Proteomes" id="UP000178925"/>
    </source>
</evidence>
<dbReference type="GO" id="GO:0016020">
    <property type="term" value="C:membrane"/>
    <property type="evidence" value="ECO:0007669"/>
    <property type="project" value="InterPro"/>
</dbReference>
<keyword evidence="1" id="KW-0472">Membrane</keyword>
<dbReference type="PANTHER" id="PTHR22911:SF137">
    <property type="entry name" value="SOLUTE CARRIER FAMILY 35 MEMBER G2-RELATED"/>
    <property type="match status" value="1"/>
</dbReference>
<feature type="transmembrane region" description="Helical" evidence="1">
    <location>
        <begin position="90"/>
        <end position="110"/>
    </location>
</feature>
<feature type="transmembrane region" description="Helical" evidence="1">
    <location>
        <begin position="116"/>
        <end position="134"/>
    </location>
</feature>
<accession>A0A1F5SIP9</accession>
<organism evidence="3 4">
    <name type="scientific">Candidatus Falkowbacteria bacterium RIFOXYA2_FULL_47_9</name>
    <dbReference type="NCBI Taxonomy" id="1797995"/>
    <lineage>
        <taxon>Bacteria</taxon>
        <taxon>Candidatus Falkowiibacteriota</taxon>
    </lineage>
</organism>
<dbReference type="PANTHER" id="PTHR22911">
    <property type="entry name" value="ACYL-MALONYL CONDENSING ENZYME-RELATED"/>
    <property type="match status" value="1"/>
</dbReference>
<dbReference type="Proteomes" id="UP000178925">
    <property type="component" value="Unassembled WGS sequence"/>
</dbReference>